<dbReference type="SUPFAM" id="SSF81901">
    <property type="entry name" value="HCP-like"/>
    <property type="match status" value="1"/>
</dbReference>
<protein>
    <submittedName>
        <fullName evidence="4">Tetratricopeptide repeat-containing protein</fullName>
    </submittedName>
</protein>
<gene>
    <name evidence="4" type="ORF">SAMN05192581_103359</name>
</gene>
<dbReference type="RefSeq" id="WP_074558998.1">
    <property type="nucleotide sequence ID" value="NZ_FMYE01000033.1"/>
</dbReference>
<dbReference type="PANTHER" id="PTHR44943:SF8">
    <property type="entry name" value="TPR REPEAT-CONTAINING PROTEIN MJ0263"/>
    <property type="match status" value="1"/>
</dbReference>
<sequence length="483" mass="56155">MGRKNSPSAKKELVTLITNYEEAKAENRQLYLDADQLADIADWYASERKFEEAQEVITYGLKIHPGNTDLLIEQAYLYLDTQKLQKAKKVADSITEEFDSEVKLLKAELLLNGGKLEEAQWLLSTIADADELETIIDVVFLYLDMGYPDAAKEWLDRGKSRYAEDEEYMALTADYLASTHQVESAIIYYNKLIDKSPFNPSYWMGLVKCYFVQEQIDKAIEACDFALAADDQYGEAYAYKAHCFFYLNNSDDAIENYQKAIELKAIPPELGYMFMGISYGNKEEWQKADDYYDKVIARFEENGDKQSILLIDTYTSKAFALSHLARYEEAHELCEKAKEINPNEGLIYLTEGKLYLAEELEDEAAISFEKAIETNPNIEMWYMIASAYSESDYLFEAKEYFEKAYQMNPKYEDVTEKLSVLCLMHGEIDNFFKYNKECEHPLEEDMILDLLNSPEHREEDERTLKEVWERMKKENKKKTKGKK</sequence>
<evidence type="ECO:0000256" key="1">
    <source>
        <dbReference type="ARBA" id="ARBA00022737"/>
    </source>
</evidence>
<dbReference type="Pfam" id="PF13181">
    <property type="entry name" value="TPR_8"/>
    <property type="match status" value="3"/>
</dbReference>
<proteinExistence type="predicted"/>
<dbReference type="InterPro" id="IPR051685">
    <property type="entry name" value="Ycf3/AcsC/BcsC/TPR_MFPF"/>
</dbReference>
<name>A0A1G6G7W4_BACOV</name>
<dbReference type="SMART" id="SM00028">
    <property type="entry name" value="TPR"/>
    <property type="match status" value="8"/>
</dbReference>
<evidence type="ECO:0000256" key="2">
    <source>
        <dbReference type="ARBA" id="ARBA00022803"/>
    </source>
</evidence>
<keyword evidence="1" id="KW-0677">Repeat</keyword>
<dbReference type="PROSITE" id="PS50005">
    <property type="entry name" value="TPR"/>
    <property type="match status" value="2"/>
</dbReference>
<keyword evidence="2 3" id="KW-0802">TPR repeat</keyword>
<dbReference type="AlphaFoldDB" id="A0A1G6G7W4"/>
<organism evidence="4 5">
    <name type="scientific">Bacteroides ovatus</name>
    <dbReference type="NCBI Taxonomy" id="28116"/>
    <lineage>
        <taxon>Bacteria</taxon>
        <taxon>Pseudomonadati</taxon>
        <taxon>Bacteroidota</taxon>
        <taxon>Bacteroidia</taxon>
        <taxon>Bacteroidales</taxon>
        <taxon>Bacteroidaceae</taxon>
        <taxon>Bacteroides</taxon>
    </lineage>
</organism>
<dbReference type="Gene3D" id="1.25.40.10">
    <property type="entry name" value="Tetratricopeptide repeat domain"/>
    <property type="match status" value="3"/>
</dbReference>
<evidence type="ECO:0000256" key="3">
    <source>
        <dbReference type="PROSITE-ProRule" id="PRU00339"/>
    </source>
</evidence>
<feature type="repeat" description="TPR" evidence="3">
    <location>
        <begin position="234"/>
        <end position="267"/>
    </location>
</feature>
<dbReference type="Pfam" id="PF14559">
    <property type="entry name" value="TPR_19"/>
    <property type="match status" value="1"/>
</dbReference>
<evidence type="ECO:0000313" key="5">
    <source>
        <dbReference type="Proteomes" id="UP000183670"/>
    </source>
</evidence>
<dbReference type="Proteomes" id="UP000183670">
    <property type="component" value="Unassembled WGS sequence"/>
</dbReference>
<dbReference type="Pfam" id="PF12895">
    <property type="entry name" value="ANAPC3"/>
    <property type="match status" value="1"/>
</dbReference>
<dbReference type="PANTHER" id="PTHR44943">
    <property type="entry name" value="CELLULOSE SYNTHASE OPERON PROTEIN C"/>
    <property type="match status" value="1"/>
</dbReference>
<dbReference type="InterPro" id="IPR019734">
    <property type="entry name" value="TPR_rpt"/>
</dbReference>
<dbReference type="SUPFAM" id="SSF48452">
    <property type="entry name" value="TPR-like"/>
    <property type="match status" value="1"/>
</dbReference>
<accession>A0A1G6G7W4</accession>
<dbReference type="EMBL" id="FMYE01000033">
    <property type="protein sequence ID" value="SDB78088.1"/>
    <property type="molecule type" value="Genomic_DNA"/>
</dbReference>
<reference evidence="4 5" key="1">
    <citation type="submission" date="2016-10" db="EMBL/GenBank/DDBJ databases">
        <authorList>
            <person name="de Groot N.N."/>
        </authorList>
    </citation>
    <scope>NUCLEOTIDE SEQUENCE [LARGE SCALE GENOMIC DNA]</scope>
    <source>
        <strain evidence="4 5">NLAE-zl-C500</strain>
    </source>
</reference>
<feature type="repeat" description="TPR" evidence="3">
    <location>
        <begin position="378"/>
        <end position="411"/>
    </location>
</feature>
<evidence type="ECO:0000313" key="4">
    <source>
        <dbReference type="EMBL" id="SDB78088.1"/>
    </source>
</evidence>
<dbReference type="InterPro" id="IPR011990">
    <property type="entry name" value="TPR-like_helical_dom_sf"/>
</dbReference>